<dbReference type="PANTHER" id="PTHR23114:SF17">
    <property type="entry name" value="M7GPPPN-MRNA HYDROLASE"/>
    <property type="match status" value="1"/>
</dbReference>
<dbReference type="InterPro" id="IPR036875">
    <property type="entry name" value="Znf_CCHC_sf"/>
</dbReference>
<evidence type="ECO:0000313" key="4">
    <source>
        <dbReference type="EMBL" id="QHT32252.1"/>
    </source>
</evidence>
<dbReference type="SUPFAM" id="SSF55811">
    <property type="entry name" value="Nudix"/>
    <property type="match status" value="1"/>
</dbReference>
<name>A0A6C0EU27_9ZZZZ</name>
<dbReference type="InterPro" id="IPR015797">
    <property type="entry name" value="NUDIX_hydrolase-like_dom_sf"/>
</dbReference>
<dbReference type="PROSITE" id="PS00893">
    <property type="entry name" value="NUDIX_BOX"/>
    <property type="match status" value="1"/>
</dbReference>
<dbReference type="GO" id="GO:0005737">
    <property type="term" value="C:cytoplasm"/>
    <property type="evidence" value="ECO:0007669"/>
    <property type="project" value="TreeGrafter"/>
</dbReference>
<protein>
    <recommendedName>
        <fullName evidence="5">Nudix hydrolase domain-containing protein</fullName>
    </recommendedName>
</protein>
<reference evidence="4" key="1">
    <citation type="journal article" date="2020" name="Nature">
        <title>Giant virus diversity and host interactions through global metagenomics.</title>
        <authorList>
            <person name="Schulz F."/>
            <person name="Roux S."/>
            <person name="Paez-Espino D."/>
            <person name="Jungbluth S."/>
            <person name="Walsh D.A."/>
            <person name="Denef V.J."/>
            <person name="McMahon K.D."/>
            <person name="Konstantinidis K.T."/>
            <person name="Eloe-Fadrosh E.A."/>
            <person name="Kyrpides N.C."/>
            <person name="Woyke T."/>
        </authorList>
    </citation>
    <scope>NUCLEOTIDE SEQUENCE</scope>
    <source>
        <strain evidence="4">GVMAG-M-3300009159-65</strain>
    </source>
</reference>
<dbReference type="GO" id="GO:0008270">
    <property type="term" value="F:zinc ion binding"/>
    <property type="evidence" value="ECO:0007669"/>
    <property type="project" value="InterPro"/>
</dbReference>
<feature type="domain" description="CCHC-type" evidence="2">
    <location>
        <begin position="8"/>
        <end position="23"/>
    </location>
</feature>
<evidence type="ECO:0008006" key="5">
    <source>
        <dbReference type="Google" id="ProtNLM"/>
    </source>
</evidence>
<dbReference type="GO" id="GO:0003676">
    <property type="term" value="F:nucleic acid binding"/>
    <property type="evidence" value="ECO:0007669"/>
    <property type="project" value="InterPro"/>
</dbReference>
<dbReference type="GO" id="GO:0000290">
    <property type="term" value="P:deadenylation-dependent decapping of nuclear-transcribed mRNA"/>
    <property type="evidence" value="ECO:0007669"/>
    <property type="project" value="TreeGrafter"/>
</dbReference>
<dbReference type="InterPro" id="IPR001878">
    <property type="entry name" value="Znf_CCHC"/>
</dbReference>
<dbReference type="GO" id="GO:0016787">
    <property type="term" value="F:hydrolase activity"/>
    <property type="evidence" value="ECO:0007669"/>
    <property type="project" value="UniProtKB-KW"/>
</dbReference>
<dbReference type="PANTHER" id="PTHR23114">
    <property type="entry name" value="M7GPPPN-MRNA HYDROLASE"/>
    <property type="match status" value="1"/>
</dbReference>
<evidence type="ECO:0000259" key="2">
    <source>
        <dbReference type="PROSITE" id="PS50158"/>
    </source>
</evidence>
<dbReference type="SUPFAM" id="SSF57756">
    <property type="entry name" value="Retrovirus zinc finger-like domains"/>
    <property type="match status" value="1"/>
</dbReference>
<evidence type="ECO:0000256" key="1">
    <source>
        <dbReference type="ARBA" id="ARBA00022801"/>
    </source>
</evidence>
<keyword evidence="1" id="KW-0378">Hydrolase</keyword>
<accession>A0A6C0EU27</accession>
<proteinExistence type="predicted"/>
<dbReference type="AlphaFoldDB" id="A0A6C0EU27"/>
<evidence type="ECO:0000259" key="3">
    <source>
        <dbReference type="PROSITE" id="PS51462"/>
    </source>
</evidence>
<dbReference type="Gene3D" id="3.90.79.10">
    <property type="entry name" value="Nucleoside Triphosphate Pyrophosphohydrolase"/>
    <property type="match status" value="1"/>
</dbReference>
<organism evidence="4">
    <name type="scientific">viral metagenome</name>
    <dbReference type="NCBI Taxonomy" id="1070528"/>
    <lineage>
        <taxon>unclassified sequences</taxon>
        <taxon>metagenomes</taxon>
        <taxon>organismal metagenomes</taxon>
    </lineage>
</organism>
<feature type="domain" description="Nudix hydrolase" evidence="3">
    <location>
        <begin position="25"/>
        <end position="237"/>
    </location>
</feature>
<dbReference type="InterPro" id="IPR020084">
    <property type="entry name" value="NUDIX_hydrolase_CS"/>
</dbReference>
<sequence>MDIQKYLCNNCGNYGHLFYNCRKPITSFGFLCYRYNNNIIEYLLVQRKDSLGYVDFLRGKYNEKNLFQLKNIIKEMTKTEKENIINFSYTELWDKLWNKINEKYDTKNEEKFNYIKNNKMDLFNVIWDEPEWGFPKGRRNYKEKDLECALREFEEETGYSKKNILLIKNLNSYDEIFTGSNLKSYKHKYFIAKMKYEDTQELKFQKSEIGNMEWMSYEKCLEKIRDYNIEKKELIISLNELLITSIIY</sequence>
<dbReference type="Pfam" id="PF00293">
    <property type="entry name" value="NUDIX"/>
    <property type="match status" value="1"/>
</dbReference>
<dbReference type="InterPro" id="IPR000086">
    <property type="entry name" value="NUDIX_hydrolase_dom"/>
</dbReference>
<dbReference type="EMBL" id="MN738933">
    <property type="protein sequence ID" value="QHT32252.1"/>
    <property type="molecule type" value="Genomic_DNA"/>
</dbReference>
<dbReference type="PROSITE" id="PS50158">
    <property type="entry name" value="ZF_CCHC"/>
    <property type="match status" value="1"/>
</dbReference>
<dbReference type="PROSITE" id="PS51462">
    <property type="entry name" value="NUDIX"/>
    <property type="match status" value="1"/>
</dbReference>